<feature type="modified residue" description="4-aspartylphosphate" evidence="4">
    <location>
        <position position="59"/>
    </location>
</feature>
<dbReference type="CDD" id="cd01949">
    <property type="entry name" value="GGDEF"/>
    <property type="match status" value="1"/>
</dbReference>
<dbReference type="CDD" id="cd00156">
    <property type="entry name" value="REC"/>
    <property type="match status" value="1"/>
</dbReference>
<dbReference type="SMART" id="SM00267">
    <property type="entry name" value="GGDEF"/>
    <property type="match status" value="1"/>
</dbReference>
<evidence type="ECO:0000259" key="6">
    <source>
        <dbReference type="PROSITE" id="PS50887"/>
    </source>
</evidence>
<dbReference type="InterPro" id="IPR011006">
    <property type="entry name" value="CheY-like_superfamily"/>
</dbReference>
<dbReference type="PROSITE" id="PS50887">
    <property type="entry name" value="GGDEF"/>
    <property type="match status" value="1"/>
</dbReference>
<dbReference type="NCBIfam" id="TIGR00254">
    <property type="entry name" value="GGDEF"/>
    <property type="match status" value="1"/>
</dbReference>
<evidence type="ECO:0000313" key="8">
    <source>
        <dbReference type="Proteomes" id="UP001169760"/>
    </source>
</evidence>
<dbReference type="Pfam" id="PF00990">
    <property type="entry name" value="GGDEF"/>
    <property type="match status" value="1"/>
</dbReference>
<dbReference type="PANTHER" id="PTHR45138:SF9">
    <property type="entry name" value="DIGUANYLATE CYCLASE DGCM-RELATED"/>
    <property type="match status" value="1"/>
</dbReference>
<comment type="caution">
    <text evidence="7">The sequence shown here is derived from an EMBL/GenBank/DDBJ whole genome shotgun (WGS) entry which is preliminary data.</text>
</comment>
<evidence type="ECO:0000313" key="7">
    <source>
        <dbReference type="EMBL" id="MDO6422240.1"/>
    </source>
</evidence>
<dbReference type="SUPFAM" id="SSF52172">
    <property type="entry name" value="CheY-like"/>
    <property type="match status" value="1"/>
</dbReference>
<dbReference type="GO" id="GO:0005886">
    <property type="term" value="C:plasma membrane"/>
    <property type="evidence" value="ECO:0007669"/>
    <property type="project" value="TreeGrafter"/>
</dbReference>
<gene>
    <name evidence="7" type="ORF">Q4521_07125</name>
</gene>
<dbReference type="SMART" id="SM00448">
    <property type="entry name" value="REC"/>
    <property type="match status" value="1"/>
</dbReference>
<name>A0AAW7X4J2_9GAMM</name>
<dbReference type="EMBL" id="JAUOPB010000004">
    <property type="protein sequence ID" value="MDO6422240.1"/>
    <property type="molecule type" value="Genomic_DNA"/>
</dbReference>
<feature type="domain" description="GGDEF" evidence="6">
    <location>
        <begin position="168"/>
        <end position="306"/>
    </location>
</feature>
<feature type="domain" description="Response regulatory" evidence="5">
    <location>
        <begin position="7"/>
        <end position="124"/>
    </location>
</feature>
<comment type="catalytic activity">
    <reaction evidence="3">
        <text>2 GTP = 3',3'-c-di-GMP + 2 diphosphate</text>
        <dbReference type="Rhea" id="RHEA:24898"/>
        <dbReference type="ChEBI" id="CHEBI:33019"/>
        <dbReference type="ChEBI" id="CHEBI:37565"/>
        <dbReference type="ChEBI" id="CHEBI:58805"/>
        <dbReference type="EC" id="2.7.7.65"/>
    </reaction>
</comment>
<organism evidence="7 8">
    <name type="scientific">Saccharophagus degradans</name>
    <dbReference type="NCBI Taxonomy" id="86304"/>
    <lineage>
        <taxon>Bacteria</taxon>
        <taxon>Pseudomonadati</taxon>
        <taxon>Pseudomonadota</taxon>
        <taxon>Gammaproteobacteria</taxon>
        <taxon>Cellvibrionales</taxon>
        <taxon>Cellvibrionaceae</taxon>
        <taxon>Saccharophagus</taxon>
    </lineage>
</organism>
<evidence type="ECO:0000259" key="5">
    <source>
        <dbReference type="PROSITE" id="PS50110"/>
    </source>
</evidence>
<accession>A0AAW7X4J2</accession>
<dbReference type="RefSeq" id="WP_303492122.1">
    <property type="nucleotide sequence ID" value="NZ_JAUOPB010000004.1"/>
</dbReference>
<keyword evidence="4" id="KW-0597">Phosphoprotein</keyword>
<protein>
    <recommendedName>
        <fullName evidence="2">diguanylate cyclase</fullName>
        <ecNumber evidence="2">2.7.7.65</ecNumber>
    </recommendedName>
</protein>
<dbReference type="GO" id="GO:0000160">
    <property type="term" value="P:phosphorelay signal transduction system"/>
    <property type="evidence" value="ECO:0007669"/>
    <property type="project" value="InterPro"/>
</dbReference>
<dbReference type="SUPFAM" id="SSF55073">
    <property type="entry name" value="Nucleotide cyclase"/>
    <property type="match status" value="1"/>
</dbReference>
<dbReference type="GO" id="GO:0043709">
    <property type="term" value="P:cell adhesion involved in single-species biofilm formation"/>
    <property type="evidence" value="ECO:0007669"/>
    <property type="project" value="TreeGrafter"/>
</dbReference>
<comment type="cofactor">
    <cofactor evidence="1">
        <name>Mg(2+)</name>
        <dbReference type="ChEBI" id="CHEBI:18420"/>
    </cofactor>
</comment>
<dbReference type="InterPro" id="IPR001789">
    <property type="entry name" value="Sig_transdc_resp-reg_receiver"/>
</dbReference>
<evidence type="ECO:0000256" key="1">
    <source>
        <dbReference type="ARBA" id="ARBA00001946"/>
    </source>
</evidence>
<dbReference type="PROSITE" id="PS50110">
    <property type="entry name" value="RESPONSE_REGULATORY"/>
    <property type="match status" value="1"/>
</dbReference>
<dbReference type="Gene3D" id="3.40.50.2300">
    <property type="match status" value="1"/>
</dbReference>
<evidence type="ECO:0000256" key="3">
    <source>
        <dbReference type="ARBA" id="ARBA00034247"/>
    </source>
</evidence>
<dbReference type="Proteomes" id="UP001169760">
    <property type="component" value="Unassembled WGS sequence"/>
</dbReference>
<dbReference type="Pfam" id="PF00072">
    <property type="entry name" value="Response_reg"/>
    <property type="match status" value="1"/>
</dbReference>
<dbReference type="FunFam" id="3.30.70.270:FF:000001">
    <property type="entry name" value="Diguanylate cyclase domain protein"/>
    <property type="match status" value="1"/>
</dbReference>
<evidence type="ECO:0000256" key="2">
    <source>
        <dbReference type="ARBA" id="ARBA00012528"/>
    </source>
</evidence>
<dbReference type="EC" id="2.7.7.65" evidence="2"/>
<dbReference type="AlphaFoldDB" id="A0AAW7X4J2"/>
<sequence length="307" mass="34225">MELKSITVYLVEDDPDDQYLLKLMLQKDPQFDYRVHCFARLNECLASSDDETPDLILLDLILPDSTGEETLVTVLDNYRHTPVIVLTGVDMGDIGERAVGIGAQDYLRKNELSQTALGQSIRYALERHSLVKELHHRAITDYLTGLLNRSAFIERLDHELAHAERYKHMFAVASIDLDNFKQVNDTLGHGVGDKVLIEFGQILEKCTRRSDTPARFGGDEFVVLLTRLESADDALEIVAKKHKELIAELDAYVTSLVGDEVDLGLSIGVAVYPSDGTSVDQLLIAADKALYKSKRAGKNTFYLTGKA</sequence>
<reference evidence="7" key="1">
    <citation type="submission" date="2023-07" db="EMBL/GenBank/DDBJ databases">
        <title>Genome content predicts the carbon catabolic preferences of heterotrophic bacteria.</title>
        <authorList>
            <person name="Gralka M."/>
        </authorList>
    </citation>
    <scope>NUCLEOTIDE SEQUENCE</scope>
    <source>
        <strain evidence="7">I3M17_2</strain>
    </source>
</reference>
<evidence type="ECO:0000256" key="4">
    <source>
        <dbReference type="PROSITE-ProRule" id="PRU00169"/>
    </source>
</evidence>
<dbReference type="InterPro" id="IPR043128">
    <property type="entry name" value="Rev_trsase/Diguanyl_cyclase"/>
</dbReference>
<dbReference type="InterPro" id="IPR029787">
    <property type="entry name" value="Nucleotide_cyclase"/>
</dbReference>
<dbReference type="PANTHER" id="PTHR45138">
    <property type="entry name" value="REGULATORY COMPONENTS OF SENSORY TRANSDUCTION SYSTEM"/>
    <property type="match status" value="1"/>
</dbReference>
<dbReference type="Gene3D" id="3.30.70.270">
    <property type="match status" value="1"/>
</dbReference>
<dbReference type="GO" id="GO:1902201">
    <property type="term" value="P:negative regulation of bacterial-type flagellum-dependent cell motility"/>
    <property type="evidence" value="ECO:0007669"/>
    <property type="project" value="TreeGrafter"/>
</dbReference>
<dbReference type="InterPro" id="IPR000160">
    <property type="entry name" value="GGDEF_dom"/>
</dbReference>
<dbReference type="InterPro" id="IPR050469">
    <property type="entry name" value="Diguanylate_Cyclase"/>
</dbReference>
<dbReference type="GO" id="GO:0052621">
    <property type="term" value="F:diguanylate cyclase activity"/>
    <property type="evidence" value="ECO:0007669"/>
    <property type="project" value="UniProtKB-EC"/>
</dbReference>
<proteinExistence type="predicted"/>